<keyword evidence="3" id="KW-1185">Reference proteome</keyword>
<gene>
    <name evidence="2" type="ORF">CDAR_601151</name>
</gene>
<feature type="region of interest" description="Disordered" evidence="1">
    <location>
        <begin position="163"/>
        <end position="294"/>
    </location>
</feature>
<reference evidence="2 3" key="1">
    <citation type="submission" date="2021-06" db="EMBL/GenBank/DDBJ databases">
        <title>Caerostris darwini draft genome.</title>
        <authorList>
            <person name="Kono N."/>
            <person name="Arakawa K."/>
        </authorList>
    </citation>
    <scope>NUCLEOTIDE SEQUENCE [LARGE SCALE GENOMIC DNA]</scope>
</reference>
<protein>
    <submittedName>
        <fullName evidence="2">Uncharacterized protein</fullName>
    </submittedName>
</protein>
<proteinExistence type="predicted"/>
<feature type="non-terminal residue" evidence="2">
    <location>
        <position position="294"/>
    </location>
</feature>
<feature type="compositionally biased region" description="Polar residues" evidence="1">
    <location>
        <begin position="1"/>
        <end position="14"/>
    </location>
</feature>
<name>A0AAV4T030_9ARAC</name>
<feature type="compositionally biased region" description="Low complexity" evidence="1">
    <location>
        <begin position="279"/>
        <end position="294"/>
    </location>
</feature>
<feature type="compositionally biased region" description="Polar residues" evidence="1">
    <location>
        <begin position="181"/>
        <end position="197"/>
    </location>
</feature>
<dbReference type="AlphaFoldDB" id="A0AAV4T030"/>
<feature type="compositionally biased region" description="Low complexity" evidence="1">
    <location>
        <begin position="163"/>
        <end position="180"/>
    </location>
</feature>
<organism evidence="2 3">
    <name type="scientific">Caerostris darwini</name>
    <dbReference type="NCBI Taxonomy" id="1538125"/>
    <lineage>
        <taxon>Eukaryota</taxon>
        <taxon>Metazoa</taxon>
        <taxon>Ecdysozoa</taxon>
        <taxon>Arthropoda</taxon>
        <taxon>Chelicerata</taxon>
        <taxon>Arachnida</taxon>
        <taxon>Araneae</taxon>
        <taxon>Araneomorphae</taxon>
        <taxon>Entelegynae</taxon>
        <taxon>Araneoidea</taxon>
        <taxon>Araneidae</taxon>
        <taxon>Caerostris</taxon>
    </lineage>
</organism>
<evidence type="ECO:0000313" key="3">
    <source>
        <dbReference type="Proteomes" id="UP001054837"/>
    </source>
</evidence>
<evidence type="ECO:0000256" key="1">
    <source>
        <dbReference type="SAM" id="MobiDB-lite"/>
    </source>
</evidence>
<sequence length="294" mass="31744">MSQSPSGLTDLTSPESPPLHEQGLPRDPATTNIEDTNMDTSQTVTAEQLSNSDFLFSHPAPHRLSDPTPEHILYFENLMKEAAALMLKVQKHQSAATNIKSPTWERASLTIEECSRRIRAICTYTGVPASQLPTKKELTELKKDKEIRDKIAAEAQLAAEAQQAKDAQQAADDQKAAAAAVTTSDPALPQQPQSATPTPKRKAPASPTPGDDFITVVSKKDRKNRVSTRMQPSTFTSRNVQPAMAFSQILRQGNEEKSAGPAPQPIVAREPLSAATTNSSAPAKPSSESPVFEV</sequence>
<dbReference type="EMBL" id="BPLQ01008538">
    <property type="protein sequence ID" value="GIY38105.1"/>
    <property type="molecule type" value="Genomic_DNA"/>
</dbReference>
<evidence type="ECO:0000313" key="2">
    <source>
        <dbReference type="EMBL" id="GIY38105.1"/>
    </source>
</evidence>
<comment type="caution">
    <text evidence="2">The sequence shown here is derived from an EMBL/GenBank/DDBJ whole genome shotgun (WGS) entry which is preliminary data.</text>
</comment>
<feature type="region of interest" description="Disordered" evidence="1">
    <location>
        <begin position="1"/>
        <end position="37"/>
    </location>
</feature>
<dbReference type="Proteomes" id="UP001054837">
    <property type="component" value="Unassembled WGS sequence"/>
</dbReference>
<feature type="compositionally biased region" description="Polar residues" evidence="1">
    <location>
        <begin position="227"/>
        <end position="240"/>
    </location>
</feature>
<accession>A0AAV4T030</accession>